<dbReference type="GO" id="GO:0004660">
    <property type="term" value="F:protein farnesyltransferase activity"/>
    <property type="evidence" value="ECO:0007669"/>
    <property type="project" value="UniProtKB-EC"/>
</dbReference>
<dbReference type="EMBL" id="JAMWBK010000010">
    <property type="protein sequence ID" value="KAJ8901926.1"/>
    <property type="molecule type" value="Genomic_DNA"/>
</dbReference>
<evidence type="ECO:0000256" key="7">
    <source>
        <dbReference type="ARBA" id="ARBA00022737"/>
    </source>
</evidence>
<evidence type="ECO:0000256" key="5">
    <source>
        <dbReference type="ARBA" id="ARBA00022602"/>
    </source>
</evidence>
<dbReference type="PROSITE" id="PS51147">
    <property type="entry name" value="PFTA"/>
    <property type="match status" value="3"/>
</dbReference>
<keyword evidence="5" id="KW-0637">Prenyltransferase</keyword>
<dbReference type="EC" id="2.5.1.59" evidence="3"/>
<evidence type="ECO:0000256" key="12">
    <source>
        <dbReference type="ARBA" id="ARBA00043086"/>
    </source>
</evidence>
<dbReference type="EC" id="2.5.1.58" evidence="4"/>
<proteinExistence type="inferred from homology"/>
<keyword evidence="7" id="KW-0677">Repeat</keyword>
<comment type="cofactor">
    <cofactor evidence="1">
        <name>Mg(2+)</name>
        <dbReference type="ChEBI" id="CHEBI:18420"/>
    </cofactor>
</comment>
<evidence type="ECO:0000256" key="8">
    <source>
        <dbReference type="ARBA" id="ARBA00022842"/>
    </source>
</evidence>
<keyword evidence="6" id="KW-0808">Transferase</keyword>
<protein>
    <recommendedName>
        <fullName evidence="9">Protein farnesyltransferase/geranylgeranyltransferase type-1 subunit alpha</fullName>
        <ecNumber evidence="4">2.5.1.58</ecNumber>
        <ecNumber evidence="3">2.5.1.59</ecNumber>
    </recommendedName>
    <alternativeName>
        <fullName evidence="12">CAAX farnesyltransferase subunit alpha</fullName>
    </alternativeName>
    <alternativeName>
        <fullName evidence="11">FTase-alpha</fullName>
    </alternativeName>
    <alternativeName>
        <fullName evidence="10">Ras proteins prenyltransferase subunit alpha</fullName>
    </alternativeName>
    <alternativeName>
        <fullName evidence="13">Type I protein geranyl-geranyltransferase subunit alpha</fullName>
    </alternativeName>
</protein>
<evidence type="ECO:0000256" key="6">
    <source>
        <dbReference type="ARBA" id="ARBA00022679"/>
    </source>
</evidence>
<comment type="similarity">
    <text evidence="2">Belongs to the protein prenyltransferase subunit alpha family.</text>
</comment>
<evidence type="ECO:0000313" key="14">
    <source>
        <dbReference type="EMBL" id="KAJ8901926.1"/>
    </source>
</evidence>
<evidence type="ECO:0000256" key="13">
    <source>
        <dbReference type="ARBA" id="ARBA00043219"/>
    </source>
</evidence>
<evidence type="ECO:0000256" key="11">
    <source>
        <dbReference type="ARBA" id="ARBA00042436"/>
    </source>
</evidence>
<evidence type="ECO:0000256" key="9">
    <source>
        <dbReference type="ARBA" id="ARBA00040965"/>
    </source>
</evidence>
<keyword evidence="15" id="KW-1185">Reference proteome</keyword>
<dbReference type="PANTHER" id="PTHR11129">
    <property type="entry name" value="PROTEIN FARNESYLTRANSFERASE ALPHA SUBUNIT/RAB GERANYLGERANYL TRANSFERASE ALPHA SUBUNIT"/>
    <property type="match status" value="1"/>
</dbReference>
<evidence type="ECO:0000256" key="3">
    <source>
        <dbReference type="ARBA" id="ARBA00012700"/>
    </source>
</evidence>
<dbReference type="GO" id="GO:0005965">
    <property type="term" value="C:protein farnesyltransferase complex"/>
    <property type="evidence" value="ECO:0007669"/>
    <property type="project" value="TreeGrafter"/>
</dbReference>
<sequence>MSCTEQNGALCMDAFNTSELAPSSEIAPVGCIPYEKDYEGYWRALRGAIEREEISDRGAVISDLIIDYNPGHYTAWEYRRKWSVQEGLVNEEIQYAAEQVVSNPKNYQVWHHHRRLVEILDKPVDALELTRNSLEEDAKNYHAWSYRQWIVKKFDLFSNEHEFVSKFIDADVRNNSAWNYRYFLIRETKFGPHSHFVEEPSLVQETSYAIRKSRLAPHNESPWNYIRALTRLARMPLVDVVGLVDALRDSNPQATIDNRFAAHLYADILAESDSRADKEAAAKLFQNLRDSDPCRRRYWDHKLSTIQKSISRS</sequence>
<dbReference type="SUPFAM" id="SSF48439">
    <property type="entry name" value="Protein prenylyltransferase"/>
    <property type="match status" value="1"/>
</dbReference>
<dbReference type="Pfam" id="PF01239">
    <property type="entry name" value="PPTA"/>
    <property type="match status" value="3"/>
</dbReference>
<comment type="caution">
    <text evidence="14">The sequence shown here is derived from an EMBL/GenBank/DDBJ whole genome shotgun (WGS) entry which is preliminary data.</text>
</comment>
<dbReference type="Proteomes" id="UP001157974">
    <property type="component" value="Unassembled WGS sequence"/>
</dbReference>
<evidence type="ECO:0000256" key="4">
    <source>
        <dbReference type="ARBA" id="ARBA00012702"/>
    </source>
</evidence>
<dbReference type="InterPro" id="IPR002088">
    <property type="entry name" value="Prenyl_trans_a"/>
</dbReference>
<name>A0AAV8UHF3_9RHOD</name>
<evidence type="ECO:0000256" key="2">
    <source>
        <dbReference type="ARBA" id="ARBA00006734"/>
    </source>
</evidence>
<gene>
    <name evidence="14" type="ORF">NDN08_004129</name>
</gene>
<dbReference type="PANTHER" id="PTHR11129:SF1">
    <property type="entry name" value="PROTEIN FARNESYLTRANSFERASE_GERANYLGERANYLTRANSFERASE TYPE-1 SUBUNIT ALPHA"/>
    <property type="match status" value="1"/>
</dbReference>
<dbReference type="GO" id="GO:0005953">
    <property type="term" value="C:CAAX-protein geranylgeranyltransferase complex"/>
    <property type="evidence" value="ECO:0007669"/>
    <property type="project" value="TreeGrafter"/>
</dbReference>
<dbReference type="Gene3D" id="1.25.40.120">
    <property type="entry name" value="Protein prenylyltransferase"/>
    <property type="match status" value="1"/>
</dbReference>
<evidence type="ECO:0000256" key="10">
    <source>
        <dbReference type="ARBA" id="ARBA00041392"/>
    </source>
</evidence>
<dbReference type="GO" id="GO:0004662">
    <property type="term" value="F:CAAX-protein geranylgeranyltransferase activity"/>
    <property type="evidence" value="ECO:0007669"/>
    <property type="project" value="UniProtKB-EC"/>
</dbReference>
<keyword evidence="8" id="KW-0460">Magnesium</keyword>
<accession>A0AAV8UHF3</accession>
<reference evidence="14 15" key="1">
    <citation type="journal article" date="2023" name="Nat. Commun.">
        <title>Origin of minicircular mitochondrial genomes in red algae.</title>
        <authorList>
            <person name="Lee Y."/>
            <person name="Cho C.H."/>
            <person name="Lee Y.M."/>
            <person name="Park S.I."/>
            <person name="Yang J.H."/>
            <person name="West J.A."/>
            <person name="Bhattacharya D."/>
            <person name="Yoon H.S."/>
        </authorList>
    </citation>
    <scope>NUCLEOTIDE SEQUENCE [LARGE SCALE GENOMIC DNA]</scope>
    <source>
        <strain evidence="14 15">CCMP1338</strain>
        <tissue evidence="14">Whole cell</tissue>
    </source>
</reference>
<dbReference type="AlphaFoldDB" id="A0AAV8UHF3"/>
<evidence type="ECO:0000256" key="1">
    <source>
        <dbReference type="ARBA" id="ARBA00001946"/>
    </source>
</evidence>
<organism evidence="14 15">
    <name type="scientific">Rhodosorus marinus</name>
    <dbReference type="NCBI Taxonomy" id="101924"/>
    <lineage>
        <taxon>Eukaryota</taxon>
        <taxon>Rhodophyta</taxon>
        <taxon>Stylonematophyceae</taxon>
        <taxon>Stylonematales</taxon>
        <taxon>Stylonemataceae</taxon>
        <taxon>Rhodosorus</taxon>
    </lineage>
</organism>
<evidence type="ECO:0000313" key="15">
    <source>
        <dbReference type="Proteomes" id="UP001157974"/>
    </source>
</evidence>